<organism evidence="1">
    <name type="scientific">Arundo donax</name>
    <name type="common">Giant reed</name>
    <name type="synonym">Donax arundinaceus</name>
    <dbReference type="NCBI Taxonomy" id="35708"/>
    <lineage>
        <taxon>Eukaryota</taxon>
        <taxon>Viridiplantae</taxon>
        <taxon>Streptophyta</taxon>
        <taxon>Embryophyta</taxon>
        <taxon>Tracheophyta</taxon>
        <taxon>Spermatophyta</taxon>
        <taxon>Magnoliopsida</taxon>
        <taxon>Liliopsida</taxon>
        <taxon>Poales</taxon>
        <taxon>Poaceae</taxon>
        <taxon>PACMAD clade</taxon>
        <taxon>Arundinoideae</taxon>
        <taxon>Arundineae</taxon>
        <taxon>Arundo</taxon>
    </lineage>
</organism>
<dbReference type="EMBL" id="GBRH01202151">
    <property type="protein sequence ID" value="JAD95744.1"/>
    <property type="molecule type" value="Transcribed_RNA"/>
</dbReference>
<protein>
    <submittedName>
        <fullName evidence="1">Uncharacterized protein</fullName>
    </submittedName>
</protein>
<proteinExistence type="predicted"/>
<evidence type="ECO:0000313" key="1">
    <source>
        <dbReference type="EMBL" id="JAD95744.1"/>
    </source>
</evidence>
<name>A0A0A9E4Q2_ARUDO</name>
<accession>A0A0A9E4Q2</accession>
<reference evidence="1" key="1">
    <citation type="submission" date="2014-09" db="EMBL/GenBank/DDBJ databases">
        <authorList>
            <person name="Magalhaes I.L.F."/>
            <person name="Oliveira U."/>
            <person name="Santos F.R."/>
            <person name="Vidigal T.H.D.A."/>
            <person name="Brescovit A.D."/>
            <person name="Santos A.J."/>
        </authorList>
    </citation>
    <scope>NUCLEOTIDE SEQUENCE</scope>
    <source>
        <tissue evidence="1">Shoot tissue taken approximately 20 cm above the soil surface</tissue>
    </source>
</reference>
<sequence>MSFSNSHMKHHSLLEQFFE</sequence>
<reference evidence="1" key="2">
    <citation type="journal article" date="2015" name="Data Brief">
        <title>Shoot transcriptome of the giant reed, Arundo donax.</title>
        <authorList>
            <person name="Barrero R.A."/>
            <person name="Guerrero F.D."/>
            <person name="Moolhuijzen P."/>
            <person name="Goolsby J.A."/>
            <person name="Tidwell J."/>
            <person name="Bellgard S.E."/>
            <person name="Bellgard M.I."/>
        </authorList>
    </citation>
    <scope>NUCLEOTIDE SEQUENCE</scope>
    <source>
        <tissue evidence="1">Shoot tissue taken approximately 20 cm above the soil surface</tissue>
    </source>
</reference>
<dbReference type="AlphaFoldDB" id="A0A0A9E4Q2"/>